<evidence type="ECO:0000256" key="1">
    <source>
        <dbReference type="ARBA" id="ARBA00010641"/>
    </source>
</evidence>
<dbReference type="InterPro" id="IPR014284">
    <property type="entry name" value="RNA_pol_sigma-70_dom"/>
</dbReference>
<dbReference type="InterPro" id="IPR036388">
    <property type="entry name" value="WH-like_DNA-bd_sf"/>
</dbReference>
<proteinExistence type="inferred from homology"/>
<dbReference type="InterPro" id="IPR013249">
    <property type="entry name" value="RNA_pol_sigma70_r4_t2"/>
</dbReference>
<dbReference type="SUPFAM" id="SSF88659">
    <property type="entry name" value="Sigma3 and sigma4 domains of RNA polymerase sigma factors"/>
    <property type="match status" value="1"/>
</dbReference>
<dbReference type="PANTHER" id="PTHR43133">
    <property type="entry name" value="RNA POLYMERASE ECF-TYPE SIGMA FACTO"/>
    <property type="match status" value="1"/>
</dbReference>
<dbReference type="EMBL" id="BJUM01000003">
    <property type="protein sequence ID" value="GEK53542.1"/>
    <property type="molecule type" value="Genomic_DNA"/>
</dbReference>
<dbReference type="Pfam" id="PF04542">
    <property type="entry name" value="Sigma70_r2"/>
    <property type="match status" value="1"/>
</dbReference>
<dbReference type="GO" id="GO:0003677">
    <property type="term" value="F:DNA binding"/>
    <property type="evidence" value="ECO:0007669"/>
    <property type="project" value="InterPro"/>
</dbReference>
<dbReference type="Gene3D" id="1.10.10.10">
    <property type="entry name" value="Winged helix-like DNA-binding domain superfamily/Winged helix DNA-binding domain"/>
    <property type="match status" value="1"/>
</dbReference>
<reference evidence="7 8" key="1">
    <citation type="submission" date="2019-07" db="EMBL/GenBank/DDBJ databases">
        <title>Whole genome shotgun sequence of Pseudoalteromonas espejiana NBRC 102222.</title>
        <authorList>
            <person name="Hosoyama A."/>
            <person name="Uohara A."/>
            <person name="Ohji S."/>
            <person name="Ichikawa N."/>
        </authorList>
    </citation>
    <scope>NUCLEOTIDE SEQUENCE [LARGE SCALE GENOMIC DNA]</scope>
    <source>
        <strain evidence="7 8">NBRC 102222</strain>
    </source>
</reference>
<dbReference type="OrthoDB" id="6689546at2"/>
<keyword evidence="3" id="KW-0731">Sigma factor</keyword>
<dbReference type="Proteomes" id="UP000321419">
    <property type="component" value="Unassembled WGS sequence"/>
</dbReference>
<evidence type="ECO:0000256" key="3">
    <source>
        <dbReference type="ARBA" id="ARBA00023082"/>
    </source>
</evidence>
<evidence type="ECO:0000256" key="4">
    <source>
        <dbReference type="ARBA" id="ARBA00023163"/>
    </source>
</evidence>
<dbReference type="RefSeq" id="WP_089347370.1">
    <property type="nucleotide sequence ID" value="NZ_BJUM01000003.1"/>
</dbReference>
<evidence type="ECO:0000259" key="6">
    <source>
        <dbReference type="Pfam" id="PF08281"/>
    </source>
</evidence>
<organism evidence="7 8">
    <name type="scientific">Pseudoalteromonas espejiana</name>
    <dbReference type="NCBI Taxonomy" id="28107"/>
    <lineage>
        <taxon>Bacteria</taxon>
        <taxon>Pseudomonadati</taxon>
        <taxon>Pseudomonadota</taxon>
        <taxon>Gammaproteobacteria</taxon>
        <taxon>Alteromonadales</taxon>
        <taxon>Pseudoalteromonadaceae</taxon>
        <taxon>Pseudoalteromonas</taxon>
    </lineage>
</organism>
<gene>
    <name evidence="7" type="ORF">PES01_03870</name>
</gene>
<keyword evidence="2" id="KW-0805">Transcription regulation</keyword>
<feature type="domain" description="RNA polymerase sigma-70 region 2" evidence="5">
    <location>
        <begin position="16"/>
        <end position="72"/>
    </location>
</feature>
<name>A0A510XR99_9GAMM</name>
<keyword evidence="8" id="KW-1185">Reference proteome</keyword>
<feature type="domain" description="RNA polymerase sigma factor 70 region 4 type 2" evidence="6">
    <location>
        <begin position="112"/>
        <end position="156"/>
    </location>
</feature>
<dbReference type="GO" id="GO:0006352">
    <property type="term" value="P:DNA-templated transcription initiation"/>
    <property type="evidence" value="ECO:0007669"/>
    <property type="project" value="InterPro"/>
</dbReference>
<sequence>MTTKVNMTSTFVDISKQLKRFVSRIVQPDDVDDIVQETFIKSYEADLKQDIQFTRSYMLKTAKHLALNHIAKWDNKFNDSLEHDNELPPLLKSSQLEDEYTSKERFLLFCRATEQLNSSIRKCFIFKKVYGMSQKEIAQQMQLSESTVEKHIAKGLLQTMLYMKEHEQNHNKPAVNYSASNQALPIERAAK</sequence>
<comment type="similarity">
    <text evidence="1">Belongs to the sigma-70 factor family. ECF subfamily.</text>
</comment>
<evidence type="ECO:0000313" key="8">
    <source>
        <dbReference type="Proteomes" id="UP000321419"/>
    </source>
</evidence>
<dbReference type="Gene3D" id="1.10.1740.10">
    <property type="match status" value="1"/>
</dbReference>
<dbReference type="NCBIfam" id="TIGR02937">
    <property type="entry name" value="sigma70-ECF"/>
    <property type="match status" value="1"/>
</dbReference>
<dbReference type="InterPro" id="IPR013325">
    <property type="entry name" value="RNA_pol_sigma_r2"/>
</dbReference>
<dbReference type="PANTHER" id="PTHR43133:SF46">
    <property type="entry name" value="RNA POLYMERASE SIGMA-70 FACTOR ECF SUBFAMILY"/>
    <property type="match status" value="1"/>
</dbReference>
<comment type="caution">
    <text evidence="7">The sequence shown here is derived from an EMBL/GenBank/DDBJ whole genome shotgun (WGS) entry which is preliminary data.</text>
</comment>
<keyword evidence="4" id="KW-0804">Transcription</keyword>
<evidence type="ECO:0008006" key="9">
    <source>
        <dbReference type="Google" id="ProtNLM"/>
    </source>
</evidence>
<dbReference type="InterPro" id="IPR039425">
    <property type="entry name" value="RNA_pol_sigma-70-like"/>
</dbReference>
<dbReference type="AlphaFoldDB" id="A0A510XR99"/>
<dbReference type="SUPFAM" id="SSF88946">
    <property type="entry name" value="Sigma2 domain of RNA polymerase sigma factors"/>
    <property type="match status" value="1"/>
</dbReference>
<dbReference type="Pfam" id="PF08281">
    <property type="entry name" value="Sigma70_r4_2"/>
    <property type="match status" value="1"/>
</dbReference>
<accession>A0A510XR99</accession>
<dbReference type="GO" id="GO:0016987">
    <property type="term" value="F:sigma factor activity"/>
    <property type="evidence" value="ECO:0007669"/>
    <property type="project" value="UniProtKB-KW"/>
</dbReference>
<evidence type="ECO:0000259" key="5">
    <source>
        <dbReference type="Pfam" id="PF04542"/>
    </source>
</evidence>
<evidence type="ECO:0000313" key="7">
    <source>
        <dbReference type="EMBL" id="GEK53542.1"/>
    </source>
</evidence>
<dbReference type="InterPro" id="IPR013324">
    <property type="entry name" value="RNA_pol_sigma_r3/r4-like"/>
</dbReference>
<evidence type="ECO:0000256" key="2">
    <source>
        <dbReference type="ARBA" id="ARBA00023015"/>
    </source>
</evidence>
<dbReference type="InterPro" id="IPR007627">
    <property type="entry name" value="RNA_pol_sigma70_r2"/>
</dbReference>
<protein>
    <recommendedName>
        <fullName evidence="9">RNA polymerase sigma factor</fullName>
    </recommendedName>
</protein>